<dbReference type="InterPro" id="IPR002104">
    <property type="entry name" value="Integrase_catalytic"/>
</dbReference>
<keyword evidence="3" id="KW-0614">Plasmid</keyword>
<sequence>MARTENAKEDAPKPREYRALKRAAQEKVTSARQDDVEFQLECEFVLRTMGELGLRAGEISHMRESWIDFDRCEIHVPEHDQCNMGDDGGPCGYCKAQAKDSAEKRDITYETALRERWKPKNEHAARTIWFGWDEDLVELIDEFMYKNGEYLHSRVSVNRRIKTIASECEMVDKDEVYPHALRAHAAMYHAKKGMRAYHLSELMGWSNIDAAMDYIKMTADDVKTEMKRVHNGARY</sequence>
<gene>
    <name evidence="3" type="ordered locus">Halxa_0584</name>
</gene>
<dbReference type="OrthoDB" id="142231at2157"/>
<dbReference type="CDD" id="cd00397">
    <property type="entry name" value="DNA_BRE_C"/>
    <property type="match status" value="1"/>
</dbReference>
<protein>
    <submittedName>
        <fullName evidence="3">Integrase family protein</fullName>
    </submittedName>
</protein>
<dbReference type="InterPro" id="IPR013762">
    <property type="entry name" value="Integrase-like_cat_sf"/>
</dbReference>
<dbReference type="Pfam" id="PF00589">
    <property type="entry name" value="Phage_integrase"/>
    <property type="match status" value="1"/>
</dbReference>
<dbReference type="Proteomes" id="UP000006794">
    <property type="component" value="Plasmid pHALXA01"/>
</dbReference>
<organism evidence="3 4">
    <name type="scientific">Halopiger xanaduensis (strain DSM 18323 / JCM 14033 / SH-6)</name>
    <dbReference type="NCBI Taxonomy" id="797210"/>
    <lineage>
        <taxon>Archaea</taxon>
        <taxon>Methanobacteriati</taxon>
        <taxon>Methanobacteriota</taxon>
        <taxon>Stenosarchaea group</taxon>
        <taxon>Halobacteria</taxon>
        <taxon>Halobacteriales</taxon>
        <taxon>Natrialbaceae</taxon>
        <taxon>Halopiger</taxon>
    </lineage>
</organism>
<dbReference type="SUPFAM" id="SSF56349">
    <property type="entry name" value="DNA breaking-rejoining enzymes"/>
    <property type="match status" value="1"/>
</dbReference>
<evidence type="ECO:0000256" key="1">
    <source>
        <dbReference type="ARBA" id="ARBA00023172"/>
    </source>
</evidence>
<dbReference type="GO" id="GO:0006310">
    <property type="term" value="P:DNA recombination"/>
    <property type="evidence" value="ECO:0007669"/>
    <property type="project" value="UniProtKB-KW"/>
</dbReference>
<keyword evidence="4" id="KW-1185">Reference proteome</keyword>
<name>F8DDS0_HALXS</name>
<evidence type="ECO:0000313" key="3">
    <source>
        <dbReference type="EMBL" id="AEH39173.1"/>
    </source>
</evidence>
<dbReference type="GO" id="GO:0015074">
    <property type="term" value="P:DNA integration"/>
    <property type="evidence" value="ECO:0007669"/>
    <property type="project" value="InterPro"/>
</dbReference>
<dbReference type="Gene3D" id="1.10.443.10">
    <property type="entry name" value="Intergrase catalytic core"/>
    <property type="match status" value="1"/>
</dbReference>
<reference evidence="4" key="1">
    <citation type="journal article" date="2012" name="Stand. Genomic Sci.">
        <title>Complete genome sequence of Halopiger xanaduensis type strain (SH-6(T)).</title>
        <authorList>
            <person name="Anderson I."/>
            <person name="Tindall B.J."/>
            <person name="Rohde M."/>
            <person name="Lucas S."/>
            <person name="Han J."/>
            <person name="Lapidus A."/>
            <person name="Cheng J.F."/>
            <person name="Goodwin L."/>
            <person name="Pitluck S."/>
            <person name="Peters L."/>
            <person name="Pati A."/>
            <person name="Mikhailova N."/>
            <person name="Pagani I."/>
            <person name="Teshima H."/>
            <person name="Han C."/>
            <person name="Tapia R."/>
            <person name="Land M."/>
            <person name="Woyke T."/>
            <person name="Klenk H.P."/>
            <person name="Kyrpides N."/>
            <person name="Ivanova N."/>
        </authorList>
    </citation>
    <scope>NUCLEOTIDE SEQUENCE [LARGE SCALE GENOMIC DNA]</scope>
    <source>
        <strain evidence="4">DSM 18323 / JCM 14033 / SH-6</strain>
        <plasmid evidence="4">Plasmid pHALXA01</plasmid>
    </source>
</reference>
<feature type="domain" description="Tyr recombinase" evidence="2">
    <location>
        <begin position="15"/>
        <end position="227"/>
    </location>
</feature>
<keyword evidence="1" id="KW-0233">DNA recombination</keyword>
<dbReference type="RefSeq" id="WP_013875901.1">
    <property type="nucleotide sequence ID" value="NC_015658.1"/>
</dbReference>
<dbReference type="GO" id="GO:0003677">
    <property type="term" value="F:DNA binding"/>
    <property type="evidence" value="ECO:0007669"/>
    <property type="project" value="InterPro"/>
</dbReference>
<proteinExistence type="predicted"/>
<geneLocation type="plasmid" evidence="3 4">
    <name>pHALXA01</name>
</geneLocation>
<dbReference type="HOGENOM" id="CLU_102824_0_0_2"/>
<dbReference type="AlphaFoldDB" id="F8DDS0"/>
<evidence type="ECO:0000313" key="4">
    <source>
        <dbReference type="Proteomes" id="UP000006794"/>
    </source>
</evidence>
<dbReference type="InterPro" id="IPR011010">
    <property type="entry name" value="DNA_brk_join_enz"/>
</dbReference>
<accession>F8DDS0</accession>
<dbReference type="GeneID" id="32176884"/>
<evidence type="ECO:0000259" key="2">
    <source>
        <dbReference type="PROSITE" id="PS51898"/>
    </source>
</evidence>
<dbReference type="EMBL" id="CP002840">
    <property type="protein sequence ID" value="AEH39173.1"/>
    <property type="molecule type" value="Genomic_DNA"/>
</dbReference>
<dbReference type="KEGG" id="hxa:Halxa_0584"/>
<dbReference type="PROSITE" id="PS51898">
    <property type="entry name" value="TYR_RECOMBINASE"/>
    <property type="match status" value="1"/>
</dbReference>